<feature type="domain" description="F-box" evidence="2">
    <location>
        <begin position="38"/>
        <end position="83"/>
    </location>
</feature>
<evidence type="ECO:0000259" key="2">
    <source>
        <dbReference type="PROSITE" id="PS50181"/>
    </source>
</evidence>
<dbReference type="PROSITE" id="PS50181">
    <property type="entry name" value="FBOX"/>
    <property type="match status" value="1"/>
</dbReference>
<dbReference type="InterPro" id="IPR036047">
    <property type="entry name" value="F-box-like_dom_sf"/>
</dbReference>
<protein>
    <recommendedName>
        <fullName evidence="2">F-box domain-containing protein</fullName>
    </recommendedName>
</protein>
<dbReference type="InterPro" id="IPR001810">
    <property type="entry name" value="F-box_dom"/>
</dbReference>
<reference evidence="3" key="1">
    <citation type="journal article" date="2020" name="Stud. Mycol.">
        <title>101 Dothideomycetes genomes: a test case for predicting lifestyles and emergence of pathogens.</title>
        <authorList>
            <person name="Haridas S."/>
            <person name="Albert R."/>
            <person name="Binder M."/>
            <person name="Bloem J."/>
            <person name="Labutti K."/>
            <person name="Salamov A."/>
            <person name="Andreopoulos B."/>
            <person name="Baker S."/>
            <person name="Barry K."/>
            <person name="Bills G."/>
            <person name="Bluhm B."/>
            <person name="Cannon C."/>
            <person name="Castanera R."/>
            <person name="Culley D."/>
            <person name="Daum C."/>
            <person name="Ezra D."/>
            <person name="Gonzalez J."/>
            <person name="Henrissat B."/>
            <person name="Kuo A."/>
            <person name="Liang C."/>
            <person name="Lipzen A."/>
            <person name="Lutzoni F."/>
            <person name="Magnuson J."/>
            <person name="Mondo S."/>
            <person name="Nolan M."/>
            <person name="Ohm R."/>
            <person name="Pangilinan J."/>
            <person name="Park H.-J."/>
            <person name="Ramirez L."/>
            <person name="Alfaro M."/>
            <person name="Sun H."/>
            <person name="Tritt A."/>
            <person name="Yoshinaga Y."/>
            <person name="Zwiers L.-H."/>
            <person name="Turgeon B."/>
            <person name="Goodwin S."/>
            <person name="Spatafora J."/>
            <person name="Crous P."/>
            <person name="Grigoriev I."/>
        </authorList>
    </citation>
    <scope>NUCLEOTIDE SEQUENCE</scope>
    <source>
        <strain evidence="3">CBS 119925</strain>
    </source>
</reference>
<feature type="region of interest" description="Disordered" evidence="1">
    <location>
        <begin position="455"/>
        <end position="488"/>
    </location>
</feature>
<dbReference type="AlphaFoldDB" id="A0A6A6VCG6"/>
<proteinExistence type="predicted"/>
<dbReference type="Proteomes" id="UP000799440">
    <property type="component" value="Unassembled WGS sequence"/>
</dbReference>
<dbReference type="Gene3D" id="1.20.1280.50">
    <property type="match status" value="1"/>
</dbReference>
<sequence length="594" mass="66757">MGKQTEQRPLSNLCISHVNHFNRTASFPMQSNVGPTIMRGFLSLPNELLLDIIAYLPVRTTLDLARVNKRFRDVTRVAIYQAVDLTALKKLCLRLKLNEFPRLRGDITAYGYVAVDQNGHIMGMDYEDIIQFPRLRRLQLMTFQTLLEAFRSMAKELSQERHDNEIRKALRDFTVGNFNIAIVGQYYQELDNEAQALQSSASDLHSILCEDVANGLTEIDIEALYSLPVPVLFSLAQKPRVGRVRVSDLREPHDSMLIDGTSIRLQKNKVKTLELSGHRWGCWGSMKGPWFPLQCLESLLSNSPYLKTLACIHLCLNRDNLLRDKYILDRTAIGHALRHVAETLKSLTLTLPAFGFGRRYQAALSVPTEQQPFPTLTRKVTILGNYLSFSTFPVLTHLHIDTAYIIVPPESSTIGFDPMQMTRLFRLMPPRLEELQCLLPSRLIFQPTSPSSTISMENSTWALPSHPPNTTSSTSSPPTPPSTSLACTLSSSPRQSCFSSKFLSNTANSADPKCTPSSLGSCLRSFTKYIPRQESSCSSVCGNGTRISTNRPAWIVGGTLSGALQRILSESETGILRPSLLQIFRFWRYFHLRS</sequence>
<gene>
    <name evidence="3" type="ORF">M011DRAFT_41666</name>
</gene>
<dbReference type="SUPFAM" id="SSF81383">
    <property type="entry name" value="F-box domain"/>
    <property type="match status" value="1"/>
</dbReference>
<dbReference type="EMBL" id="MU006571">
    <property type="protein sequence ID" value="KAF2747833.1"/>
    <property type="molecule type" value="Genomic_DNA"/>
</dbReference>
<dbReference type="Pfam" id="PF12937">
    <property type="entry name" value="F-box-like"/>
    <property type="match status" value="1"/>
</dbReference>
<evidence type="ECO:0000256" key="1">
    <source>
        <dbReference type="SAM" id="MobiDB-lite"/>
    </source>
</evidence>
<evidence type="ECO:0000313" key="3">
    <source>
        <dbReference type="EMBL" id="KAF2747833.1"/>
    </source>
</evidence>
<organism evidence="3 4">
    <name type="scientific">Sporormia fimetaria CBS 119925</name>
    <dbReference type="NCBI Taxonomy" id="1340428"/>
    <lineage>
        <taxon>Eukaryota</taxon>
        <taxon>Fungi</taxon>
        <taxon>Dikarya</taxon>
        <taxon>Ascomycota</taxon>
        <taxon>Pezizomycotina</taxon>
        <taxon>Dothideomycetes</taxon>
        <taxon>Pleosporomycetidae</taxon>
        <taxon>Pleosporales</taxon>
        <taxon>Sporormiaceae</taxon>
        <taxon>Sporormia</taxon>
    </lineage>
</organism>
<evidence type="ECO:0000313" key="4">
    <source>
        <dbReference type="Proteomes" id="UP000799440"/>
    </source>
</evidence>
<keyword evidence="4" id="KW-1185">Reference proteome</keyword>
<name>A0A6A6VCG6_9PLEO</name>
<accession>A0A6A6VCG6</accession>
<dbReference type="CDD" id="cd09917">
    <property type="entry name" value="F-box_SF"/>
    <property type="match status" value="1"/>
</dbReference>
<feature type="compositionally biased region" description="Low complexity" evidence="1">
    <location>
        <begin position="468"/>
        <end position="488"/>
    </location>
</feature>